<dbReference type="STRING" id="1387277.SAMN06295998_102165"/>
<keyword evidence="3" id="KW-1185">Reference proteome</keyword>
<sequence length="160" mass="16841">MSSDRRLFLLSALALGACGFTPAYGPSGGASALQGQVRLDAPGGRASYLLNQRLEERLGHAPTGRYALSYALKTGRDDLGTTSEGVTSRYHLSGSATWSLTDTDERVVASGKVDSFSSYSPTGSTVATRASQRDATARLMIILADQLVDQLLLQASDLPA</sequence>
<dbReference type="EMBL" id="FWYD01000002">
    <property type="protein sequence ID" value="SMC52057.1"/>
    <property type="molecule type" value="Genomic_DNA"/>
</dbReference>
<protein>
    <submittedName>
        <fullName evidence="2">LPS-assembly lipoprotein</fullName>
    </submittedName>
</protein>
<reference evidence="2 3" key="1">
    <citation type="submission" date="2017-04" db="EMBL/GenBank/DDBJ databases">
        <authorList>
            <person name="Afonso C.L."/>
            <person name="Miller P.J."/>
            <person name="Scott M.A."/>
            <person name="Spackman E."/>
            <person name="Goraichik I."/>
            <person name="Dimitrov K.M."/>
            <person name="Suarez D.L."/>
            <person name="Swayne D.E."/>
        </authorList>
    </citation>
    <scope>NUCLEOTIDE SEQUENCE [LARGE SCALE GENOMIC DNA]</scope>
    <source>
        <strain evidence="2 3">CGMCC 1.12644</strain>
    </source>
</reference>
<dbReference type="PROSITE" id="PS51318">
    <property type="entry name" value="TAT"/>
    <property type="match status" value="1"/>
</dbReference>
<keyword evidence="1" id="KW-0732">Signal</keyword>
<dbReference type="AlphaFoldDB" id="A0A1W1ZUH6"/>
<dbReference type="GO" id="GO:0043165">
    <property type="term" value="P:Gram-negative-bacterium-type cell outer membrane assembly"/>
    <property type="evidence" value="ECO:0007669"/>
    <property type="project" value="InterPro"/>
</dbReference>
<keyword evidence="2" id="KW-0449">Lipoprotein</keyword>
<organism evidence="2 3">
    <name type="scientific">Primorskyibacter flagellatus</name>
    <dbReference type="NCBI Taxonomy" id="1387277"/>
    <lineage>
        <taxon>Bacteria</taxon>
        <taxon>Pseudomonadati</taxon>
        <taxon>Pseudomonadota</taxon>
        <taxon>Alphaproteobacteria</taxon>
        <taxon>Rhodobacterales</taxon>
        <taxon>Roseobacteraceae</taxon>
        <taxon>Primorskyibacter</taxon>
    </lineage>
</organism>
<dbReference type="InterPro" id="IPR007485">
    <property type="entry name" value="LPS_assembly_LptE"/>
</dbReference>
<dbReference type="Proteomes" id="UP000192330">
    <property type="component" value="Unassembled WGS sequence"/>
</dbReference>
<dbReference type="GO" id="GO:0019867">
    <property type="term" value="C:outer membrane"/>
    <property type="evidence" value="ECO:0007669"/>
    <property type="project" value="InterPro"/>
</dbReference>
<feature type="signal peptide" evidence="1">
    <location>
        <begin position="1"/>
        <end position="25"/>
    </location>
</feature>
<dbReference type="PROSITE" id="PS51257">
    <property type="entry name" value="PROKAR_LIPOPROTEIN"/>
    <property type="match status" value="1"/>
</dbReference>
<evidence type="ECO:0000313" key="3">
    <source>
        <dbReference type="Proteomes" id="UP000192330"/>
    </source>
</evidence>
<gene>
    <name evidence="2" type="ORF">SAMN06295998_102165</name>
</gene>
<dbReference type="InterPro" id="IPR006311">
    <property type="entry name" value="TAT_signal"/>
</dbReference>
<name>A0A1W1ZUH6_9RHOB</name>
<dbReference type="RefSeq" id="WP_235866534.1">
    <property type="nucleotide sequence ID" value="NZ_FWYD01000002.1"/>
</dbReference>
<accession>A0A1W1ZUH6</accession>
<dbReference type="Pfam" id="PF04390">
    <property type="entry name" value="LptE"/>
    <property type="match status" value="1"/>
</dbReference>
<feature type="chain" id="PRO_5012754663" evidence="1">
    <location>
        <begin position="26"/>
        <end position="160"/>
    </location>
</feature>
<evidence type="ECO:0000256" key="1">
    <source>
        <dbReference type="SAM" id="SignalP"/>
    </source>
</evidence>
<dbReference type="Gene3D" id="3.30.160.150">
    <property type="entry name" value="Lipoprotein like domain"/>
    <property type="match status" value="1"/>
</dbReference>
<proteinExistence type="predicted"/>
<evidence type="ECO:0000313" key="2">
    <source>
        <dbReference type="EMBL" id="SMC52057.1"/>
    </source>
</evidence>